<feature type="compositionally biased region" description="Acidic residues" evidence="4">
    <location>
        <begin position="532"/>
        <end position="542"/>
    </location>
</feature>
<dbReference type="CDD" id="cd00174">
    <property type="entry name" value="SH3"/>
    <property type="match status" value="1"/>
</dbReference>
<feature type="domain" description="SH3" evidence="5">
    <location>
        <begin position="459"/>
        <end position="525"/>
    </location>
</feature>
<feature type="compositionally biased region" description="Basic and acidic residues" evidence="4">
    <location>
        <begin position="329"/>
        <end position="342"/>
    </location>
</feature>
<dbReference type="SUPFAM" id="SSF103657">
    <property type="entry name" value="BAR/IMD domain-like"/>
    <property type="match status" value="1"/>
</dbReference>
<dbReference type="Proteomes" id="UP000243876">
    <property type="component" value="Unassembled WGS sequence"/>
</dbReference>
<feature type="compositionally biased region" description="Low complexity" evidence="4">
    <location>
        <begin position="556"/>
        <end position="571"/>
    </location>
</feature>
<feature type="region of interest" description="Disordered" evidence="4">
    <location>
        <begin position="1"/>
        <end position="32"/>
    </location>
</feature>
<feature type="region of interest" description="Disordered" evidence="4">
    <location>
        <begin position="515"/>
        <end position="651"/>
    </location>
</feature>
<feature type="compositionally biased region" description="Polar residues" evidence="4">
    <location>
        <begin position="1"/>
        <end position="16"/>
    </location>
</feature>
<dbReference type="InterPro" id="IPR004148">
    <property type="entry name" value="BAR_dom"/>
</dbReference>
<dbReference type="Gene3D" id="1.20.1270.60">
    <property type="entry name" value="Arfaptin homology (AH) domain/BAR domain"/>
    <property type="match status" value="1"/>
</dbReference>
<accession>A0A0D6EPD3</accession>
<feature type="region of interest" description="Disordered" evidence="4">
    <location>
        <begin position="233"/>
        <end position="457"/>
    </location>
</feature>
<evidence type="ECO:0000256" key="3">
    <source>
        <dbReference type="SAM" id="Coils"/>
    </source>
</evidence>
<dbReference type="SUPFAM" id="SSF50044">
    <property type="entry name" value="SH3-domain"/>
    <property type="match status" value="1"/>
</dbReference>
<feature type="compositionally biased region" description="Low complexity" evidence="4">
    <location>
        <begin position="637"/>
        <end position="651"/>
    </location>
</feature>
<name>A0A0D6EPD3_SPOSA</name>
<sequence length="651" mass="69590">MNRLKQSLASLPSFSPSGDRATSPPLPDERLASLSSRRQVVVNLHATFSSFHKTLAKQRPNPTAETRLGVSTGETALPARWVGEALLEGAEVLQRADRAADGMDRYQSALSTVGEAHVQLAALASSYHDALAVGYLDALERRLDDYKELEKHLKEAEKRRAALEGVMSKVEKGKKDRSGYEEELEQAGWMYNDECDALARKADQVDSAVGKDVEALKELIDVQLDCKAAFPTSAPSYSHASSSARARSSSLHVPAVSTRMSRSQSDSSVRAPPPTLAGTFLSPLGPGRARRSTISSQTSDKDKEKEGKGEVKNRSRSGSMLERFAFGAGKKDKSKKKDKENGGGEADADDQESDRELDEARPSSSGTSTPSRFVPSGIGMPSLPTLGSLKKLTAPSASRYGTLRDADTPTLDSSTTFTSSRRLAPPALKRTQTAPPASSPRPSSPRRRPLSPVFPSSDVVGQTFISKWAYNPSLADPDELELDKGDLVRVEKEVNADWWIGVTIEGRHEGARGMFPSAYVVPHEPESSASEAGEDHDEDDEQQSAHERGRGWTTFSDADAASRRSSTSRPRSPAPHDDQGNDRSALRPPASPGLTPGRAGVSPSGNAASPASRPPPPIPAPRAATPKKTPPAPPPSRRAAVGSASGASPFE</sequence>
<dbReference type="GO" id="GO:0005737">
    <property type="term" value="C:cytoplasm"/>
    <property type="evidence" value="ECO:0007669"/>
    <property type="project" value="InterPro"/>
</dbReference>
<keyword evidence="3" id="KW-0175">Coiled coil</keyword>
<feature type="compositionally biased region" description="Low complexity" evidence="4">
    <location>
        <begin position="257"/>
        <end position="270"/>
    </location>
</feature>
<dbReference type="SMART" id="SM00326">
    <property type="entry name" value="SH3"/>
    <property type="match status" value="1"/>
</dbReference>
<feature type="compositionally biased region" description="Low complexity" evidence="4">
    <location>
        <begin position="233"/>
        <end position="250"/>
    </location>
</feature>
<feature type="compositionally biased region" description="Low complexity" evidence="4">
    <location>
        <begin position="362"/>
        <end position="372"/>
    </location>
</feature>
<feature type="compositionally biased region" description="Low complexity" evidence="4">
    <location>
        <begin position="599"/>
        <end position="611"/>
    </location>
</feature>
<dbReference type="Pfam" id="PF14604">
    <property type="entry name" value="SH3_9"/>
    <property type="match status" value="1"/>
</dbReference>
<feature type="compositionally biased region" description="Acidic residues" evidence="4">
    <location>
        <begin position="346"/>
        <end position="357"/>
    </location>
</feature>
<dbReference type="PROSITE" id="PS50002">
    <property type="entry name" value="SH3"/>
    <property type="match status" value="1"/>
</dbReference>
<keyword evidence="1 2" id="KW-0728">SH3 domain</keyword>
<feature type="coiled-coil region" evidence="3">
    <location>
        <begin position="136"/>
        <end position="173"/>
    </location>
</feature>
<evidence type="ECO:0000256" key="1">
    <source>
        <dbReference type="ARBA" id="ARBA00022443"/>
    </source>
</evidence>
<organism evidence="6 7">
    <name type="scientific">Sporidiobolus salmonicolor</name>
    <name type="common">Yeast-like fungus</name>
    <name type="synonym">Sporobolomyces salmonicolor</name>
    <dbReference type="NCBI Taxonomy" id="5005"/>
    <lineage>
        <taxon>Eukaryota</taxon>
        <taxon>Fungi</taxon>
        <taxon>Dikarya</taxon>
        <taxon>Basidiomycota</taxon>
        <taxon>Pucciniomycotina</taxon>
        <taxon>Microbotryomycetes</taxon>
        <taxon>Sporidiobolales</taxon>
        <taxon>Sporidiobolaceae</taxon>
        <taxon>Sporobolomyces</taxon>
    </lineage>
</organism>
<evidence type="ECO:0000313" key="6">
    <source>
        <dbReference type="EMBL" id="CEQ41794.1"/>
    </source>
</evidence>
<feature type="compositionally biased region" description="Basic and acidic residues" evidence="4">
    <location>
        <begin position="299"/>
        <end position="313"/>
    </location>
</feature>
<evidence type="ECO:0000259" key="5">
    <source>
        <dbReference type="PROSITE" id="PS50002"/>
    </source>
</evidence>
<dbReference type="EMBL" id="CENE01000017">
    <property type="protein sequence ID" value="CEQ41794.1"/>
    <property type="molecule type" value="Genomic_DNA"/>
</dbReference>
<evidence type="ECO:0000256" key="2">
    <source>
        <dbReference type="PROSITE-ProRule" id="PRU00192"/>
    </source>
</evidence>
<dbReference type="InterPro" id="IPR027267">
    <property type="entry name" value="AH/BAR_dom_sf"/>
</dbReference>
<gene>
    <name evidence="6" type="primary">SPOSA6832_03530</name>
</gene>
<reference evidence="7" key="1">
    <citation type="submission" date="2015-02" db="EMBL/GenBank/DDBJ databases">
        <authorList>
            <person name="Gon?alves P."/>
        </authorList>
    </citation>
    <scope>NUCLEOTIDE SEQUENCE [LARGE SCALE GENOMIC DNA]</scope>
</reference>
<keyword evidence="7" id="KW-1185">Reference proteome</keyword>
<evidence type="ECO:0000313" key="7">
    <source>
        <dbReference type="Proteomes" id="UP000243876"/>
    </source>
</evidence>
<dbReference type="OrthoDB" id="10263741at2759"/>
<dbReference type="Pfam" id="PF03114">
    <property type="entry name" value="BAR"/>
    <property type="match status" value="1"/>
</dbReference>
<dbReference type="InterPro" id="IPR036028">
    <property type="entry name" value="SH3-like_dom_sf"/>
</dbReference>
<dbReference type="AlphaFoldDB" id="A0A0D6EPD3"/>
<proteinExistence type="predicted"/>
<protein>
    <submittedName>
        <fullName evidence="6">SPOSA6832_03530-mRNA-1:cds</fullName>
    </submittedName>
</protein>
<evidence type="ECO:0000256" key="4">
    <source>
        <dbReference type="SAM" id="MobiDB-lite"/>
    </source>
</evidence>
<dbReference type="Gene3D" id="2.30.30.40">
    <property type="entry name" value="SH3 Domains"/>
    <property type="match status" value="1"/>
</dbReference>
<feature type="compositionally biased region" description="Basic and acidic residues" evidence="4">
    <location>
        <begin position="574"/>
        <end position="585"/>
    </location>
</feature>
<dbReference type="InterPro" id="IPR001452">
    <property type="entry name" value="SH3_domain"/>
</dbReference>
<feature type="compositionally biased region" description="Polar residues" evidence="4">
    <location>
        <begin position="410"/>
        <end position="421"/>
    </location>
</feature>